<dbReference type="GeneID" id="63842374"/>
<feature type="chain" id="PRO_5040159303" evidence="2">
    <location>
        <begin position="18"/>
        <end position="257"/>
    </location>
</feature>
<evidence type="ECO:0000256" key="2">
    <source>
        <dbReference type="SAM" id="SignalP"/>
    </source>
</evidence>
<dbReference type="RefSeq" id="XP_040778086.1">
    <property type="nucleotide sequence ID" value="XM_040925245.1"/>
</dbReference>
<evidence type="ECO:0000313" key="4">
    <source>
        <dbReference type="Proteomes" id="UP000803844"/>
    </source>
</evidence>
<keyword evidence="4" id="KW-1185">Reference proteome</keyword>
<feature type="signal peptide" evidence="2">
    <location>
        <begin position="1"/>
        <end position="17"/>
    </location>
</feature>
<gene>
    <name evidence="3" type="ORF">M406DRAFT_69289</name>
</gene>
<dbReference type="EMBL" id="MU032346">
    <property type="protein sequence ID" value="KAF3767125.1"/>
    <property type="molecule type" value="Genomic_DNA"/>
</dbReference>
<keyword evidence="1" id="KW-0472">Membrane</keyword>
<name>A0A9P4Y5Z6_CRYP1</name>
<dbReference type="AlphaFoldDB" id="A0A9P4Y5Z6"/>
<protein>
    <submittedName>
        <fullName evidence="3">Uncharacterized protein</fullName>
    </submittedName>
</protein>
<organism evidence="3 4">
    <name type="scientific">Cryphonectria parasitica (strain ATCC 38755 / EP155)</name>
    <dbReference type="NCBI Taxonomy" id="660469"/>
    <lineage>
        <taxon>Eukaryota</taxon>
        <taxon>Fungi</taxon>
        <taxon>Dikarya</taxon>
        <taxon>Ascomycota</taxon>
        <taxon>Pezizomycotina</taxon>
        <taxon>Sordariomycetes</taxon>
        <taxon>Sordariomycetidae</taxon>
        <taxon>Diaporthales</taxon>
        <taxon>Cryphonectriaceae</taxon>
        <taxon>Cryphonectria-Endothia species complex</taxon>
        <taxon>Cryphonectria</taxon>
    </lineage>
</organism>
<feature type="transmembrane region" description="Helical" evidence="1">
    <location>
        <begin position="200"/>
        <end position="222"/>
    </location>
</feature>
<dbReference type="OrthoDB" id="5230000at2759"/>
<keyword evidence="1" id="KW-0812">Transmembrane</keyword>
<keyword evidence="2" id="KW-0732">Signal</keyword>
<dbReference type="Proteomes" id="UP000803844">
    <property type="component" value="Unassembled WGS sequence"/>
</dbReference>
<reference evidence="3" key="1">
    <citation type="journal article" date="2020" name="Phytopathology">
        <title>Genome sequence of the chestnut blight fungus Cryphonectria parasitica EP155: A fundamental resource for an archetypical invasive plant pathogen.</title>
        <authorList>
            <person name="Crouch J.A."/>
            <person name="Dawe A."/>
            <person name="Aerts A."/>
            <person name="Barry K."/>
            <person name="Churchill A.C.L."/>
            <person name="Grimwood J."/>
            <person name="Hillman B."/>
            <person name="Milgroom M.G."/>
            <person name="Pangilinan J."/>
            <person name="Smith M."/>
            <person name="Salamov A."/>
            <person name="Schmutz J."/>
            <person name="Yadav J."/>
            <person name="Grigoriev I.V."/>
            <person name="Nuss D."/>
        </authorList>
    </citation>
    <scope>NUCLEOTIDE SEQUENCE</scope>
    <source>
        <strain evidence="3">EP155</strain>
    </source>
</reference>
<comment type="caution">
    <text evidence="3">The sequence shown here is derived from an EMBL/GenBank/DDBJ whole genome shotgun (WGS) entry which is preliminary data.</text>
</comment>
<proteinExistence type="predicted"/>
<evidence type="ECO:0000256" key="1">
    <source>
        <dbReference type="SAM" id="Phobius"/>
    </source>
</evidence>
<accession>A0A9P4Y5Z6</accession>
<keyword evidence="1" id="KW-1133">Transmembrane helix</keyword>
<sequence length="257" mass="27580">MRLMWITLFASAATVFASRSPEVKQDIATENITINELQINALPVSLPDLLTLVKVECSMIGEWPRGPTCGFHTASNTCTDGQIITDAILTRYEEAHDISQKKAARQVGRRLKRMTKSMARAKLFLEKTGQHAFDEAATLNGCDHACMTRYTKAIIKELSVTTRAAILKLGLQALGKRIQPVFIALSGLVITVNGLVGGTLVFITTLVNALLLAIAAGIAFLGHLVSDTERAKAGGPGGPKTAEIANLLDGLGWVVDQ</sequence>
<evidence type="ECO:0000313" key="3">
    <source>
        <dbReference type="EMBL" id="KAF3767125.1"/>
    </source>
</evidence>